<feature type="transmembrane region" description="Helical" evidence="2">
    <location>
        <begin position="234"/>
        <end position="255"/>
    </location>
</feature>
<feature type="transmembrane region" description="Helical" evidence="2">
    <location>
        <begin position="138"/>
        <end position="157"/>
    </location>
</feature>
<evidence type="ECO:0000313" key="3">
    <source>
        <dbReference type="EMBL" id="CAE7914609.1"/>
    </source>
</evidence>
<gene>
    <name evidence="3" type="ORF">SNEC2469_LOCUS31298</name>
</gene>
<feature type="compositionally biased region" description="Basic and acidic residues" evidence="1">
    <location>
        <begin position="305"/>
        <end position="318"/>
    </location>
</feature>
<sequence>MAEEARSEVLQPPVPQHVQTTTLETTQVIEVPVANPLRAADRGFTIKSLRSRISTWRIPEAGKDVPMYVQRAFRVKTFALLALQQGFCFTMMVLLRQVVWDGQPVKKSAMVEGLYYLLSFGDMVMIMQLWLIRSSFPYNYLMMTVMTCVTAVLWSLTESVFATLLHMELVCMTCIAMGIASLGCCVLTREFFKCLSVHAVPIALFTGWLTASVGVVLVERLTPLEPNMKDWEPWLASVLLGLLLLLLMFEGRLALMRSQPDDFMGILIIMNGSMMSVVSVPFFVIIYGFLYMTREEDSDPNSVRATEEEPQPHLDDVPHPLAVGEP</sequence>
<dbReference type="AlphaFoldDB" id="A0A813BPG9"/>
<keyword evidence="2" id="KW-1133">Transmembrane helix</keyword>
<keyword evidence="2" id="KW-0472">Membrane</keyword>
<feature type="transmembrane region" description="Helical" evidence="2">
    <location>
        <begin position="77"/>
        <end position="94"/>
    </location>
</feature>
<evidence type="ECO:0000313" key="4">
    <source>
        <dbReference type="Proteomes" id="UP000601435"/>
    </source>
</evidence>
<dbReference type="OrthoDB" id="427870at2759"/>
<reference evidence="3" key="1">
    <citation type="submission" date="2021-02" db="EMBL/GenBank/DDBJ databases">
        <authorList>
            <person name="Dougan E. K."/>
            <person name="Rhodes N."/>
            <person name="Thang M."/>
            <person name="Chan C."/>
        </authorList>
    </citation>
    <scope>NUCLEOTIDE SEQUENCE</scope>
</reference>
<dbReference type="EMBL" id="CAJNJA010075308">
    <property type="protein sequence ID" value="CAE7914609.1"/>
    <property type="molecule type" value="Genomic_DNA"/>
</dbReference>
<evidence type="ECO:0000256" key="1">
    <source>
        <dbReference type="SAM" id="MobiDB-lite"/>
    </source>
</evidence>
<feature type="transmembrane region" description="Helical" evidence="2">
    <location>
        <begin position="163"/>
        <end position="187"/>
    </location>
</feature>
<dbReference type="Proteomes" id="UP000601435">
    <property type="component" value="Unassembled WGS sequence"/>
</dbReference>
<evidence type="ECO:0000256" key="2">
    <source>
        <dbReference type="SAM" id="Phobius"/>
    </source>
</evidence>
<proteinExistence type="predicted"/>
<comment type="caution">
    <text evidence="3">The sequence shown here is derived from an EMBL/GenBank/DDBJ whole genome shotgun (WGS) entry which is preliminary data.</text>
</comment>
<feature type="transmembrane region" description="Helical" evidence="2">
    <location>
        <begin position="267"/>
        <end position="290"/>
    </location>
</feature>
<organism evidence="3 4">
    <name type="scientific">Symbiodinium necroappetens</name>
    <dbReference type="NCBI Taxonomy" id="1628268"/>
    <lineage>
        <taxon>Eukaryota</taxon>
        <taxon>Sar</taxon>
        <taxon>Alveolata</taxon>
        <taxon>Dinophyceae</taxon>
        <taxon>Suessiales</taxon>
        <taxon>Symbiodiniaceae</taxon>
        <taxon>Symbiodinium</taxon>
    </lineage>
</organism>
<feature type="transmembrane region" description="Helical" evidence="2">
    <location>
        <begin position="114"/>
        <end position="131"/>
    </location>
</feature>
<feature type="region of interest" description="Disordered" evidence="1">
    <location>
        <begin position="297"/>
        <end position="326"/>
    </location>
</feature>
<feature type="transmembrane region" description="Helical" evidence="2">
    <location>
        <begin position="199"/>
        <end position="218"/>
    </location>
</feature>
<protein>
    <submittedName>
        <fullName evidence="3">Uncharacterized protein</fullName>
    </submittedName>
</protein>
<keyword evidence="4" id="KW-1185">Reference proteome</keyword>
<accession>A0A813BPG9</accession>
<name>A0A813BPG9_9DINO</name>
<keyword evidence="2" id="KW-0812">Transmembrane</keyword>